<sequence>MLIPTSLAAYNFQMLVGVGLQAGDLLASYLPADLRASFLPGDLHAFCRPGGHDKAKMHDRPHDVQHFSYWLQVKSFLEVENPKTPEAEAEAGSASKEDKGKGPMKEDKGKGPMKEDKGKSPMKEAFWTHPPIICSSCHRCYGSSVGSGSSPSLTSNNTIHTDTVMPQLPNTRVATPETSTSGGSSRAPPLPMLPASGPSSDNGAGPSNRHMPRYSLASGHQGSAPEYSTQPEAYQGPAPRFSSPQVTNVCGRCRVLASSDDQFGYVLAFPDKEDYRGSWWYIKAPKRFQLSLLFPLTPLFPFPPLLRHRLLSKHLHKPRNPSEMCHYIFAVFNAWDFTAVEVIRHSRDGANAPVPLGWFPRCRCIIETICYRPASYNGTERIPPLPQSVPGAPMISPREPGGHASHVSDVADIYKDCAVHLYFASMDGKSNAKRFYDKNDKMHFNQMMELGLDVASLARRIGVSLAIMHWDARIDARGVEFYLFSTWISVKRQQLSPHGFLPGESLESLAQGRTSLRVRYFDQVNKLKMTEEGMELAVEAVKRSMYIPRPNQDLPIQKQTWNAFVSSYIAASDVILRQRGGRLRLPRVFIDKLMNESRHWRPPSWRGINSIPCVGMTSGSDD</sequence>
<dbReference type="Proteomes" id="UP000236290">
    <property type="component" value="Unassembled WGS sequence"/>
</dbReference>
<dbReference type="AlphaFoldDB" id="A0A2K0UKG6"/>
<feature type="compositionally biased region" description="Low complexity" evidence="1">
    <location>
        <begin position="145"/>
        <end position="155"/>
    </location>
</feature>
<evidence type="ECO:0000259" key="2">
    <source>
        <dbReference type="Pfam" id="PF12417"/>
    </source>
</evidence>
<dbReference type="PANTHER" id="PTHR40780">
    <property type="entry name" value="DUF3669 DOMAIN-CONTAINING PROTEIN"/>
    <property type="match status" value="1"/>
</dbReference>
<evidence type="ECO:0000313" key="4">
    <source>
        <dbReference type="Proteomes" id="UP000236290"/>
    </source>
</evidence>
<dbReference type="InterPro" id="IPR022137">
    <property type="entry name" value="Znf_prot_DUF3669"/>
</dbReference>
<feature type="domain" description="DUF3669" evidence="2">
    <location>
        <begin position="521"/>
        <end position="578"/>
    </location>
</feature>
<evidence type="ECO:0000313" key="3">
    <source>
        <dbReference type="EMBL" id="PNP58282.1"/>
    </source>
</evidence>
<feature type="compositionally biased region" description="Polar residues" evidence="1">
    <location>
        <begin position="218"/>
        <end position="232"/>
    </location>
</feature>
<feature type="compositionally biased region" description="Basic and acidic residues" evidence="1">
    <location>
        <begin position="95"/>
        <end position="122"/>
    </location>
</feature>
<evidence type="ECO:0000256" key="1">
    <source>
        <dbReference type="SAM" id="MobiDB-lite"/>
    </source>
</evidence>
<dbReference type="OrthoDB" id="2993351at2759"/>
<name>A0A2K0UKG6_TRIHA</name>
<comment type="caution">
    <text evidence="3">The sequence shown here is derived from an EMBL/GenBank/DDBJ whole genome shotgun (WGS) entry which is preliminary data.</text>
</comment>
<organism evidence="3 4">
    <name type="scientific">Trichoderma harzianum</name>
    <name type="common">Hypocrea lixii</name>
    <dbReference type="NCBI Taxonomy" id="5544"/>
    <lineage>
        <taxon>Eukaryota</taxon>
        <taxon>Fungi</taxon>
        <taxon>Dikarya</taxon>
        <taxon>Ascomycota</taxon>
        <taxon>Pezizomycotina</taxon>
        <taxon>Sordariomycetes</taxon>
        <taxon>Hypocreomycetidae</taxon>
        <taxon>Hypocreales</taxon>
        <taxon>Hypocreaceae</taxon>
        <taxon>Trichoderma</taxon>
    </lineage>
</organism>
<accession>A0A2K0UKG6</accession>
<feature type="region of interest" description="Disordered" evidence="1">
    <location>
        <begin position="145"/>
        <end position="240"/>
    </location>
</feature>
<feature type="region of interest" description="Disordered" evidence="1">
    <location>
        <begin position="83"/>
        <end position="123"/>
    </location>
</feature>
<dbReference type="EMBL" id="MTYI01000021">
    <property type="protein sequence ID" value="PNP58282.1"/>
    <property type="molecule type" value="Genomic_DNA"/>
</dbReference>
<reference evidence="3 4" key="1">
    <citation type="submission" date="2017-02" db="EMBL/GenBank/DDBJ databases">
        <title>Genomes of Trichoderma spp. with biocontrol activity.</title>
        <authorList>
            <person name="Gardiner D."/>
            <person name="Kazan K."/>
            <person name="Vos C."/>
            <person name="Harvey P."/>
        </authorList>
    </citation>
    <scope>NUCLEOTIDE SEQUENCE [LARGE SCALE GENOMIC DNA]</scope>
    <source>
        <strain evidence="3 4">Tr1</strain>
    </source>
</reference>
<proteinExistence type="predicted"/>
<gene>
    <name evidence="3" type="ORF">THARTR1_01797</name>
</gene>
<feature type="compositionally biased region" description="Polar residues" evidence="1">
    <location>
        <begin position="168"/>
        <end position="184"/>
    </location>
</feature>
<dbReference type="PANTHER" id="PTHR40780:SF2">
    <property type="entry name" value="DUF3669 DOMAIN-CONTAINING PROTEIN"/>
    <property type="match status" value="1"/>
</dbReference>
<protein>
    <recommendedName>
        <fullName evidence="2">DUF3669 domain-containing protein</fullName>
    </recommendedName>
</protein>
<dbReference type="Pfam" id="PF12417">
    <property type="entry name" value="DUF3669"/>
    <property type="match status" value="1"/>
</dbReference>